<evidence type="ECO:0000313" key="4">
    <source>
        <dbReference type="Proteomes" id="UP000807371"/>
    </source>
</evidence>
<dbReference type="RefSeq" id="WP_197987222.1">
    <property type="nucleotide sequence ID" value="NZ_JACYXC010000001.1"/>
</dbReference>
<dbReference type="Pfam" id="PF12802">
    <property type="entry name" value="MarR_2"/>
    <property type="match status" value="1"/>
</dbReference>
<dbReference type="InterPro" id="IPR036390">
    <property type="entry name" value="WH_DNA-bd_sf"/>
</dbReference>
<dbReference type="PANTHER" id="PTHR33164">
    <property type="entry name" value="TRANSCRIPTIONAL REGULATOR, MARR FAMILY"/>
    <property type="match status" value="1"/>
</dbReference>
<dbReference type="PRINTS" id="PR00598">
    <property type="entry name" value="HTHMARR"/>
</dbReference>
<comment type="caution">
    <text evidence="3">The sequence shown here is derived from an EMBL/GenBank/DDBJ whole genome shotgun (WGS) entry which is preliminary data.</text>
</comment>
<dbReference type="InterPro" id="IPR039422">
    <property type="entry name" value="MarR/SlyA-like"/>
</dbReference>
<feature type="compositionally biased region" description="Basic and acidic residues" evidence="1">
    <location>
        <begin position="169"/>
        <end position="186"/>
    </location>
</feature>
<organism evidence="3 4">
    <name type="scientific">Streptomyces pactum</name>
    <dbReference type="NCBI Taxonomy" id="68249"/>
    <lineage>
        <taxon>Bacteria</taxon>
        <taxon>Bacillati</taxon>
        <taxon>Actinomycetota</taxon>
        <taxon>Actinomycetes</taxon>
        <taxon>Kitasatosporales</taxon>
        <taxon>Streptomycetaceae</taxon>
        <taxon>Streptomyces</taxon>
    </lineage>
</organism>
<evidence type="ECO:0000313" key="3">
    <source>
        <dbReference type="EMBL" id="MBH5333397.1"/>
    </source>
</evidence>
<accession>A0ABS0NDX4</accession>
<dbReference type="InterPro" id="IPR036388">
    <property type="entry name" value="WH-like_DNA-bd_sf"/>
</dbReference>
<feature type="region of interest" description="Disordered" evidence="1">
    <location>
        <begin position="144"/>
        <end position="194"/>
    </location>
</feature>
<dbReference type="SUPFAM" id="SSF46785">
    <property type="entry name" value="Winged helix' DNA-binding domain"/>
    <property type="match status" value="1"/>
</dbReference>
<dbReference type="InterPro" id="IPR000835">
    <property type="entry name" value="HTH_MarR-typ"/>
</dbReference>
<gene>
    <name evidence="3" type="ORF">IHE55_00695</name>
</gene>
<dbReference type="SMART" id="SM00347">
    <property type="entry name" value="HTH_MARR"/>
    <property type="match status" value="1"/>
</dbReference>
<keyword evidence="4" id="KW-1185">Reference proteome</keyword>
<reference evidence="3 4" key="1">
    <citation type="submission" date="2020-09" db="EMBL/GenBank/DDBJ databases">
        <title>Biosynthesis of the nuclear factor of activated T cells inhibitor NFAT-133 and its congeners in Streptomyces pactum.</title>
        <authorList>
            <person name="Zhou W."/>
            <person name="Posri P."/>
            <person name="Abugrain M.E."/>
            <person name="Weisberg A.J."/>
            <person name="Chang J.H."/>
            <person name="Mahmud T."/>
        </authorList>
    </citation>
    <scope>NUCLEOTIDE SEQUENCE [LARGE SCALE GENOMIC DNA]</scope>
    <source>
        <strain evidence="3 4">ATCC 27456</strain>
    </source>
</reference>
<dbReference type="PANTHER" id="PTHR33164:SF43">
    <property type="entry name" value="HTH-TYPE TRANSCRIPTIONAL REPRESSOR YETL"/>
    <property type="match status" value="1"/>
</dbReference>
<feature type="domain" description="HTH marR-type" evidence="2">
    <location>
        <begin position="13"/>
        <end position="145"/>
    </location>
</feature>
<proteinExistence type="predicted"/>
<evidence type="ECO:0000256" key="1">
    <source>
        <dbReference type="SAM" id="MobiDB-lite"/>
    </source>
</evidence>
<dbReference type="Proteomes" id="UP000807371">
    <property type="component" value="Unassembled WGS sequence"/>
</dbReference>
<evidence type="ECO:0000259" key="2">
    <source>
        <dbReference type="PROSITE" id="PS50995"/>
    </source>
</evidence>
<sequence>MSPTPESTPSRLRGIPSRLLAGTAAVADRLVGERLAAEGAHKWHFAVLVTLAEAGAASQAELSRRTGIYRSDMVAVLNELAAAGCVRREPDPADRRRNVISLTATGRRRLERLDTLITEAQRELLAPLSPAQQDELTRLLTTLTEHHRPPHPPPARRTVTLPTRAASRPRPDRTPPGRFPPGDRARPSRPAAPG</sequence>
<dbReference type="Gene3D" id="1.10.10.10">
    <property type="entry name" value="Winged helix-like DNA-binding domain superfamily/Winged helix DNA-binding domain"/>
    <property type="match status" value="1"/>
</dbReference>
<dbReference type="EMBL" id="JACYXC010000001">
    <property type="protein sequence ID" value="MBH5333397.1"/>
    <property type="molecule type" value="Genomic_DNA"/>
</dbReference>
<name>A0ABS0NDX4_9ACTN</name>
<protein>
    <submittedName>
        <fullName evidence="3">MarR family transcriptional regulator</fullName>
    </submittedName>
</protein>
<dbReference type="PROSITE" id="PS50995">
    <property type="entry name" value="HTH_MARR_2"/>
    <property type="match status" value="1"/>
</dbReference>